<dbReference type="InterPro" id="IPR028037">
    <property type="entry name" value="Antitoxin_Rv0909/MT0933"/>
</dbReference>
<reference evidence="2 3" key="1">
    <citation type="submission" date="2019-10" db="EMBL/GenBank/DDBJ databases">
        <title>Whole genome shotgun sequence of Acrocarpospora corrugata NBRC 13972.</title>
        <authorList>
            <person name="Ichikawa N."/>
            <person name="Kimura A."/>
            <person name="Kitahashi Y."/>
            <person name="Komaki H."/>
            <person name="Oguchi A."/>
        </authorList>
    </citation>
    <scope>NUCLEOTIDE SEQUENCE [LARGE SCALE GENOMIC DNA]</scope>
    <source>
        <strain evidence="2 3">NBRC 13972</strain>
    </source>
</reference>
<gene>
    <name evidence="2" type="ORF">Acor_78070</name>
</gene>
<dbReference type="AlphaFoldDB" id="A0A5M3WBJ8"/>
<dbReference type="OrthoDB" id="5125103at2"/>
<organism evidence="2 3">
    <name type="scientific">Acrocarpospora corrugata</name>
    <dbReference type="NCBI Taxonomy" id="35763"/>
    <lineage>
        <taxon>Bacteria</taxon>
        <taxon>Bacillati</taxon>
        <taxon>Actinomycetota</taxon>
        <taxon>Actinomycetes</taxon>
        <taxon>Streptosporangiales</taxon>
        <taxon>Streptosporangiaceae</taxon>
        <taxon>Acrocarpospora</taxon>
    </lineage>
</organism>
<accession>A0A5M3WBJ8</accession>
<keyword evidence="3" id="KW-1185">Reference proteome</keyword>
<evidence type="ECO:0000256" key="1">
    <source>
        <dbReference type="SAM" id="MobiDB-lite"/>
    </source>
</evidence>
<dbReference type="RefSeq" id="WP_155341713.1">
    <property type="nucleotide sequence ID" value="NZ_BAAABN010000030.1"/>
</dbReference>
<name>A0A5M3WBJ8_9ACTN</name>
<feature type="region of interest" description="Disordered" evidence="1">
    <location>
        <begin position="1"/>
        <end position="64"/>
    </location>
</feature>
<evidence type="ECO:0008006" key="4">
    <source>
        <dbReference type="Google" id="ProtNLM"/>
    </source>
</evidence>
<evidence type="ECO:0000313" key="3">
    <source>
        <dbReference type="Proteomes" id="UP000334990"/>
    </source>
</evidence>
<proteinExistence type="predicted"/>
<dbReference type="Proteomes" id="UP000334990">
    <property type="component" value="Unassembled WGS sequence"/>
</dbReference>
<dbReference type="EMBL" id="BLAD01000110">
    <property type="protein sequence ID" value="GES05739.1"/>
    <property type="molecule type" value="Genomic_DNA"/>
</dbReference>
<sequence>MSIFDKAKSVLRGHSDKAEDAANKGVDKAAEVAKEKTGGKYDEHIDTAGTKAKEMTDRIDGQSG</sequence>
<comment type="caution">
    <text evidence="2">The sequence shown here is derived from an EMBL/GenBank/DDBJ whole genome shotgun (WGS) entry which is preliminary data.</text>
</comment>
<protein>
    <recommendedName>
        <fullName evidence="4">Kanamycin biosynthetic protein</fullName>
    </recommendedName>
</protein>
<dbReference type="Pfam" id="PF14013">
    <property type="entry name" value="MT0933_antitox"/>
    <property type="match status" value="1"/>
</dbReference>
<evidence type="ECO:0000313" key="2">
    <source>
        <dbReference type="EMBL" id="GES05739.1"/>
    </source>
</evidence>